<protein>
    <submittedName>
        <fullName evidence="1">VWA domain-containing protein</fullName>
    </submittedName>
</protein>
<keyword evidence="2" id="KW-1185">Reference proteome</keyword>
<dbReference type="Gene3D" id="3.40.50.410">
    <property type="entry name" value="von Willebrand factor, type A domain"/>
    <property type="match status" value="1"/>
</dbReference>
<proteinExistence type="predicted"/>
<dbReference type="PANTHER" id="PTHR39338">
    <property type="entry name" value="BLL5662 PROTEIN-RELATED"/>
    <property type="match status" value="1"/>
</dbReference>
<evidence type="ECO:0000313" key="1">
    <source>
        <dbReference type="EMBL" id="MBA0127172.1"/>
    </source>
</evidence>
<dbReference type="PANTHER" id="PTHR39338:SF6">
    <property type="entry name" value="BLL5662 PROTEIN"/>
    <property type="match status" value="1"/>
</dbReference>
<organism evidence="1 2">
    <name type="scientific">Haloechinothrix aidingensis</name>
    <dbReference type="NCBI Taxonomy" id="2752311"/>
    <lineage>
        <taxon>Bacteria</taxon>
        <taxon>Bacillati</taxon>
        <taxon>Actinomycetota</taxon>
        <taxon>Actinomycetes</taxon>
        <taxon>Pseudonocardiales</taxon>
        <taxon>Pseudonocardiaceae</taxon>
        <taxon>Haloechinothrix</taxon>
    </lineage>
</organism>
<evidence type="ECO:0000313" key="2">
    <source>
        <dbReference type="Proteomes" id="UP000582974"/>
    </source>
</evidence>
<dbReference type="PIRSF" id="PIRSF010256">
    <property type="entry name" value="CoxE_vWa"/>
    <property type="match status" value="1"/>
</dbReference>
<dbReference type="InterPro" id="IPR036465">
    <property type="entry name" value="vWFA_dom_sf"/>
</dbReference>
<reference evidence="1 2" key="1">
    <citation type="submission" date="2020-07" db="EMBL/GenBank/DDBJ databases">
        <title>Genome of Haloechinothrix sp.</title>
        <authorList>
            <person name="Tang S.-K."/>
            <person name="Yang L."/>
            <person name="Zhu W.-Y."/>
        </authorList>
    </citation>
    <scope>NUCLEOTIDE SEQUENCE [LARGE SCALE GENOMIC DNA]</scope>
    <source>
        <strain evidence="1 2">YIM 98757</strain>
    </source>
</reference>
<gene>
    <name evidence="1" type="ORF">H0B56_16600</name>
</gene>
<dbReference type="InterPro" id="IPR011195">
    <property type="entry name" value="UCP010256"/>
</dbReference>
<dbReference type="RefSeq" id="WP_180894004.1">
    <property type="nucleotide sequence ID" value="NZ_JACCKD010000006.1"/>
</dbReference>
<name>A0A838AD23_9PSEU</name>
<dbReference type="Pfam" id="PF05762">
    <property type="entry name" value="VWA_CoxE"/>
    <property type="match status" value="1"/>
</dbReference>
<dbReference type="AlphaFoldDB" id="A0A838AD23"/>
<dbReference type="InterPro" id="IPR008912">
    <property type="entry name" value="Uncharacterised_CoxE"/>
</dbReference>
<dbReference type="CDD" id="cd00198">
    <property type="entry name" value="vWFA"/>
    <property type="match status" value="1"/>
</dbReference>
<comment type="caution">
    <text evidence="1">The sequence shown here is derived from an EMBL/GenBank/DDBJ whole genome shotgun (WGS) entry which is preliminary data.</text>
</comment>
<sequence length="393" mass="42482">MTTSSPNSGDYRGAGVVAERIDDAPTALVGFARALAAAGVAVCSTRTATYVAAARVLRSDQPGALYWAGRLSLTSSPDDLPIYDAVFETYFSLDPEHEQSTMRGQSPVVQASVPFTEDGGPSEDPAGADSDVLPPVIRARASAAEVLRNRDLASLSRAERQEMARLLQLLRPGLPVRRSRRRRSRATGQVDPRRTVRAMLAAGGELAAPRRHRPDTRPRRIVLLIDVSGSMAPYADALLRFAHVLARYRPNACEVFTIGTRLTRITGAMRMRDPDSALRAAAETIADYSGGTRLGEVLHAFLDRWGHRGTARGSVVAIFSDGWERGSADELAEQVARLGRLARTVVWVNPHKGATDYEPVQSGIVAVLPYVDHFVAGHSLAALEELLGVMRDA</sequence>
<dbReference type="SUPFAM" id="SSF53300">
    <property type="entry name" value="vWA-like"/>
    <property type="match status" value="1"/>
</dbReference>
<dbReference type="Proteomes" id="UP000582974">
    <property type="component" value="Unassembled WGS sequence"/>
</dbReference>
<dbReference type="EMBL" id="JACCKD010000006">
    <property type="protein sequence ID" value="MBA0127172.1"/>
    <property type="molecule type" value="Genomic_DNA"/>
</dbReference>
<accession>A0A838AD23</accession>